<organism evidence="2 3">
    <name type="scientific">Dactylonectria estremocensis</name>
    <dbReference type="NCBI Taxonomy" id="1079267"/>
    <lineage>
        <taxon>Eukaryota</taxon>
        <taxon>Fungi</taxon>
        <taxon>Dikarya</taxon>
        <taxon>Ascomycota</taxon>
        <taxon>Pezizomycotina</taxon>
        <taxon>Sordariomycetes</taxon>
        <taxon>Hypocreomycetidae</taxon>
        <taxon>Hypocreales</taxon>
        <taxon>Nectriaceae</taxon>
        <taxon>Dactylonectria</taxon>
    </lineage>
</organism>
<feature type="compositionally biased region" description="Basic and acidic residues" evidence="1">
    <location>
        <begin position="80"/>
        <end position="93"/>
    </location>
</feature>
<gene>
    <name evidence="2" type="ORF">B0J13DRAFT_577588</name>
</gene>
<proteinExistence type="predicted"/>
<protein>
    <submittedName>
        <fullName evidence="2">Uncharacterized protein</fullName>
    </submittedName>
</protein>
<reference evidence="2" key="1">
    <citation type="journal article" date="2021" name="Nat. Commun.">
        <title>Genetic determinants of endophytism in the Arabidopsis root mycobiome.</title>
        <authorList>
            <person name="Mesny F."/>
            <person name="Miyauchi S."/>
            <person name="Thiergart T."/>
            <person name="Pickel B."/>
            <person name="Atanasova L."/>
            <person name="Karlsson M."/>
            <person name="Huettel B."/>
            <person name="Barry K.W."/>
            <person name="Haridas S."/>
            <person name="Chen C."/>
            <person name="Bauer D."/>
            <person name="Andreopoulos W."/>
            <person name="Pangilinan J."/>
            <person name="LaButti K."/>
            <person name="Riley R."/>
            <person name="Lipzen A."/>
            <person name="Clum A."/>
            <person name="Drula E."/>
            <person name="Henrissat B."/>
            <person name="Kohler A."/>
            <person name="Grigoriev I.V."/>
            <person name="Martin F.M."/>
            <person name="Hacquard S."/>
        </authorList>
    </citation>
    <scope>NUCLEOTIDE SEQUENCE</scope>
    <source>
        <strain evidence="2">MPI-CAGE-AT-0021</strain>
    </source>
</reference>
<accession>A0A9P9I8Q7</accession>
<dbReference type="AlphaFoldDB" id="A0A9P9I8Q7"/>
<feature type="region of interest" description="Disordered" evidence="1">
    <location>
        <begin position="69"/>
        <end position="93"/>
    </location>
</feature>
<comment type="caution">
    <text evidence="2">The sequence shown here is derived from an EMBL/GenBank/DDBJ whole genome shotgun (WGS) entry which is preliminary data.</text>
</comment>
<sequence length="93" mass="10147">MRHLTQLPQTLRAVALGTIGWAMARVIPTRSPLRSHFDLLYLDQRASAAKKHPSSSALVDPPIHRRATCAGAISPTTLPRGDDTKPNSEIRAI</sequence>
<evidence type="ECO:0000313" key="3">
    <source>
        <dbReference type="Proteomes" id="UP000717696"/>
    </source>
</evidence>
<evidence type="ECO:0000256" key="1">
    <source>
        <dbReference type="SAM" id="MobiDB-lite"/>
    </source>
</evidence>
<keyword evidence="3" id="KW-1185">Reference proteome</keyword>
<dbReference type="Proteomes" id="UP000717696">
    <property type="component" value="Unassembled WGS sequence"/>
</dbReference>
<dbReference type="EMBL" id="JAGMUU010000061">
    <property type="protein sequence ID" value="KAH7110629.1"/>
    <property type="molecule type" value="Genomic_DNA"/>
</dbReference>
<evidence type="ECO:0000313" key="2">
    <source>
        <dbReference type="EMBL" id="KAH7110629.1"/>
    </source>
</evidence>
<name>A0A9P9I8Q7_9HYPO</name>